<keyword evidence="1" id="KW-0175">Coiled coil</keyword>
<evidence type="ECO:0000313" key="2">
    <source>
        <dbReference type="EMBL" id="KAA6359761.1"/>
    </source>
</evidence>
<evidence type="ECO:0000313" key="3">
    <source>
        <dbReference type="Proteomes" id="UP000324800"/>
    </source>
</evidence>
<dbReference type="InterPro" id="IPR016024">
    <property type="entry name" value="ARM-type_fold"/>
</dbReference>
<proteinExistence type="predicted"/>
<evidence type="ECO:0000256" key="1">
    <source>
        <dbReference type="SAM" id="Coils"/>
    </source>
</evidence>
<name>A0A5J4TQQ4_9EUKA</name>
<organism evidence="2 3">
    <name type="scientific">Streblomastix strix</name>
    <dbReference type="NCBI Taxonomy" id="222440"/>
    <lineage>
        <taxon>Eukaryota</taxon>
        <taxon>Metamonada</taxon>
        <taxon>Preaxostyla</taxon>
        <taxon>Oxymonadida</taxon>
        <taxon>Streblomastigidae</taxon>
        <taxon>Streblomastix</taxon>
    </lineage>
</organism>
<reference evidence="2 3" key="1">
    <citation type="submission" date="2019-03" db="EMBL/GenBank/DDBJ databases">
        <title>Single cell metagenomics reveals metabolic interactions within the superorganism composed of flagellate Streblomastix strix and complex community of Bacteroidetes bacteria on its surface.</title>
        <authorList>
            <person name="Treitli S.C."/>
            <person name="Kolisko M."/>
            <person name="Husnik F."/>
            <person name="Keeling P."/>
            <person name="Hampl V."/>
        </authorList>
    </citation>
    <scope>NUCLEOTIDE SEQUENCE [LARGE SCALE GENOMIC DNA]</scope>
    <source>
        <strain evidence="2">ST1C</strain>
    </source>
</reference>
<dbReference type="AlphaFoldDB" id="A0A5J4TQQ4"/>
<feature type="coiled-coil region" evidence="1">
    <location>
        <begin position="187"/>
        <end position="214"/>
    </location>
</feature>
<feature type="non-terminal residue" evidence="2">
    <location>
        <position position="345"/>
    </location>
</feature>
<feature type="non-terminal residue" evidence="2">
    <location>
        <position position="1"/>
    </location>
</feature>
<dbReference type="EMBL" id="SNRW01027909">
    <property type="protein sequence ID" value="KAA6359761.1"/>
    <property type="molecule type" value="Genomic_DNA"/>
</dbReference>
<protein>
    <submittedName>
        <fullName evidence="2">Uncharacterized protein</fullName>
    </submittedName>
</protein>
<accession>A0A5J4TQQ4</accession>
<dbReference type="Proteomes" id="UP000324800">
    <property type="component" value="Unassembled WGS sequence"/>
</dbReference>
<gene>
    <name evidence="2" type="ORF">EZS28_044712</name>
</gene>
<dbReference type="SUPFAM" id="SSF48371">
    <property type="entry name" value="ARM repeat"/>
    <property type="match status" value="1"/>
</dbReference>
<sequence>RENKDLAQKYKLMPLLNKFAGNIEKNEEYVLSTTILHVIGVRNGSDDKIILAGAATDSIIQSLFSPDEKQSKSGSKALCELIEENEIVRNSLMTTGFIQNVQHSFTNNQQSSSSSQTESATPYHVKCGILDVLLKLVTSCDDLQPTSILIPILIQFQKNGEKEIKKKSENIFAILNIKGINATSSDSKEKDEKIDQLELMNRNKDEENNVLNTENLKLIKEIEKIKMNYPQVIPHEFNVANRLTGLGPDILTDLLSEMQHIEDAVQLVGVNKKTLNLKNNSRFIQIIEQISRDKDFSIAIHNPDPSDIEFSDVDATMKKITKKQSKCNSVTLSQDLEDKIWSLET</sequence>
<comment type="caution">
    <text evidence="2">The sequence shown here is derived from an EMBL/GenBank/DDBJ whole genome shotgun (WGS) entry which is preliminary data.</text>
</comment>